<dbReference type="STRING" id="1577791.Mpt1_c13690"/>
<dbReference type="HOGENOM" id="CLU_1335005_0_0_2"/>
<dbReference type="PROSITE" id="PS50005">
    <property type="entry name" value="TPR"/>
    <property type="match status" value="1"/>
</dbReference>
<accession>A0A0A7LDI1</accession>
<evidence type="ECO:0000256" key="1">
    <source>
        <dbReference type="PROSITE-ProRule" id="PRU00339"/>
    </source>
</evidence>
<keyword evidence="3" id="KW-1185">Reference proteome</keyword>
<reference evidence="2 3" key="1">
    <citation type="journal article" date="2014" name="Appl. Environ. Microbiol.">
        <title>Comparative Genome Analysis of 'Candidatus Methanoplasma termitum' Indicates a New Mode of Energy Metabolism in the Seventh Order of Methanogens.</title>
        <authorList>
            <person name="Lang K."/>
            <person name="Schuldes J."/>
            <person name="Klingl A."/>
            <person name="Poehlein A."/>
            <person name="Daniel R."/>
            <person name="Brune A."/>
        </authorList>
    </citation>
    <scope>NUCLEOTIDE SEQUENCE [LARGE SCALE GENOMIC DNA]</scope>
    <source>
        <strain evidence="3">Mpt1</strain>
    </source>
</reference>
<gene>
    <name evidence="2" type="ORF">Mpt1_c13690</name>
</gene>
<protein>
    <submittedName>
        <fullName evidence="2">Uncharacterized protein</fullName>
    </submittedName>
</protein>
<evidence type="ECO:0000313" key="3">
    <source>
        <dbReference type="Proteomes" id="UP000030787"/>
    </source>
</evidence>
<dbReference type="Proteomes" id="UP000030787">
    <property type="component" value="Chromosome"/>
</dbReference>
<dbReference type="EMBL" id="CP010070">
    <property type="protein sequence ID" value="AIZ57230.1"/>
    <property type="molecule type" value="Genomic_DNA"/>
</dbReference>
<dbReference type="AlphaFoldDB" id="A0A0A7LDI1"/>
<evidence type="ECO:0000313" key="2">
    <source>
        <dbReference type="EMBL" id="AIZ57230.1"/>
    </source>
</evidence>
<feature type="repeat" description="TPR" evidence="1">
    <location>
        <begin position="63"/>
        <end position="96"/>
    </location>
</feature>
<dbReference type="KEGG" id="mear:Mpt1_c13690"/>
<keyword evidence="1" id="KW-0802">TPR repeat</keyword>
<proteinExistence type="predicted"/>
<name>A0A0A7LDI1_9ARCH</name>
<sequence>MNVFTLVCPYCAAPISNNSIKCEYCGREYVISSFSSLSKNSMSEIKKIGDAFSKALANNPIDSTLNRSMGICFTYLGLYEKACACFEKVIDINPEGSFGYYAMAICLLKGKPAFLCEKKTIDKSIEYLNAAIMIEDFGIFQYLMAYIKYDYYSRKFLNIKPDYQHHLDRAHSIGISKEDVYSIFDLLKVEMPDCFEDRAGFASNK</sequence>
<dbReference type="InterPro" id="IPR019734">
    <property type="entry name" value="TPR_rpt"/>
</dbReference>
<dbReference type="SUPFAM" id="SSF48452">
    <property type="entry name" value="TPR-like"/>
    <property type="match status" value="1"/>
</dbReference>
<dbReference type="InterPro" id="IPR011990">
    <property type="entry name" value="TPR-like_helical_dom_sf"/>
</dbReference>
<dbReference type="Gene3D" id="1.25.40.10">
    <property type="entry name" value="Tetratricopeptide repeat domain"/>
    <property type="match status" value="1"/>
</dbReference>
<organism evidence="2 3">
    <name type="scientific">Candidatus Methanoplasma termitum</name>
    <dbReference type="NCBI Taxonomy" id="1577791"/>
    <lineage>
        <taxon>Archaea</taxon>
        <taxon>Methanobacteriati</taxon>
        <taxon>Thermoplasmatota</taxon>
        <taxon>Thermoplasmata</taxon>
        <taxon>Methanomassiliicoccales</taxon>
        <taxon>Methanomassiliicoccaceae</taxon>
        <taxon>Candidatus Methanoplasma</taxon>
    </lineage>
</organism>